<dbReference type="PANTHER" id="PTHR10502:SF8">
    <property type="entry name" value="ANNEXIN"/>
    <property type="match status" value="1"/>
</dbReference>
<dbReference type="GO" id="GO:0005509">
    <property type="term" value="F:calcium ion binding"/>
    <property type="evidence" value="ECO:0007669"/>
    <property type="project" value="InterPro"/>
</dbReference>
<dbReference type="Proteomes" id="UP001501920">
    <property type="component" value="Chromosome 14"/>
</dbReference>
<dbReference type="GO" id="GO:0005634">
    <property type="term" value="C:nucleus"/>
    <property type="evidence" value="ECO:0007669"/>
    <property type="project" value="TreeGrafter"/>
</dbReference>
<dbReference type="GeneID" id="108415908"/>
<keyword evidence="2 4" id="KW-0677">Repeat</keyword>
<dbReference type="GO" id="GO:0005886">
    <property type="term" value="C:plasma membrane"/>
    <property type="evidence" value="ECO:0007669"/>
    <property type="project" value="TreeGrafter"/>
</dbReference>
<keyword evidence="4" id="KW-0106">Calcium</keyword>
<dbReference type="FunFam" id="1.10.220.10:FF:000003">
    <property type="entry name" value="Annexin"/>
    <property type="match status" value="1"/>
</dbReference>
<dbReference type="CTD" id="450032"/>
<dbReference type="GO" id="GO:0012506">
    <property type="term" value="C:vesicle membrane"/>
    <property type="evidence" value="ECO:0007669"/>
    <property type="project" value="TreeGrafter"/>
</dbReference>
<dbReference type="PROSITE" id="PS00223">
    <property type="entry name" value="ANNEXIN_1"/>
    <property type="match status" value="1"/>
</dbReference>
<comment type="similarity">
    <text evidence="1 4">Belongs to the annexin family.</text>
</comment>
<dbReference type="RefSeq" id="XP_037400868.1">
    <property type="nucleotide sequence ID" value="XM_037544971.1"/>
</dbReference>
<dbReference type="InterPro" id="IPR018252">
    <property type="entry name" value="Annexin_repeat_CS"/>
</dbReference>
<reference evidence="5" key="2">
    <citation type="submission" date="2025-08" db="UniProtKB">
        <authorList>
            <consortium name="Ensembl"/>
        </authorList>
    </citation>
    <scope>IDENTIFICATION</scope>
</reference>
<evidence type="ECO:0000256" key="1">
    <source>
        <dbReference type="ARBA" id="ARBA00007831"/>
    </source>
</evidence>
<dbReference type="AlphaFoldDB" id="A0AAR2J345"/>
<organism evidence="5 6">
    <name type="scientific">Pygocentrus nattereri</name>
    <name type="common">Red-bellied piranha</name>
    <dbReference type="NCBI Taxonomy" id="42514"/>
    <lineage>
        <taxon>Eukaryota</taxon>
        <taxon>Metazoa</taxon>
        <taxon>Chordata</taxon>
        <taxon>Craniata</taxon>
        <taxon>Vertebrata</taxon>
        <taxon>Euteleostomi</taxon>
        <taxon>Actinopterygii</taxon>
        <taxon>Neopterygii</taxon>
        <taxon>Teleostei</taxon>
        <taxon>Ostariophysi</taxon>
        <taxon>Characiformes</taxon>
        <taxon>Characoidei</taxon>
        <taxon>Pygocentrus</taxon>
    </lineage>
</organism>
<dbReference type="GO" id="GO:0005544">
    <property type="term" value="F:calcium-dependent phospholipid binding"/>
    <property type="evidence" value="ECO:0007669"/>
    <property type="project" value="UniProtKB-KW"/>
</dbReference>
<accession>A0AAR2J345</accession>
<evidence type="ECO:0000313" key="5">
    <source>
        <dbReference type="Ensembl" id="ENSPNAP00000044689.1"/>
    </source>
</evidence>
<dbReference type="InterPro" id="IPR037104">
    <property type="entry name" value="Annexin_sf"/>
</dbReference>
<dbReference type="Pfam" id="PF00191">
    <property type="entry name" value="Annexin"/>
    <property type="match status" value="3"/>
</dbReference>
<dbReference type="InterPro" id="IPR018502">
    <property type="entry name" value="Annexin_repeat"/>
</dbReference>
<dbReference type="PRINTS" id="PR00196">
    <property type="entry name" value="ANNEXIN"/>
</dbReference>
<dbReference type="SUPFAM" id="SSF47874">
    <property type="entry name" value="Annexin"/>
    <property type="match status" value="1"/>
</dbReference>
<sequence>MDSRLRPSEMLCWGTLGSVRPFPNFQPERDVVDLQAALEQKDINSLVRILTNRSSAQRQTLARDYQTHTQKELKAGLKKVLSGDLEALMLGLMMTPEQFEAHRLRLAMAGVGTDEETLLEILCMRTPQQLSDINAVYNAEYKRDLEKDLISETSGDFTKLLVALLKKEYRPGPLEPDVQVLSEELNSKKPTAGPWIQILTSRSPDHLRKVLIDMEAERNRPVAEIIEKRFGGVFSADFRLGLITLLCCIENPHLYLAQRIQNMKGSVLQGVLVSHCEEDLLAVRVAFKTCTGTSLYTTLQKQFKGDLQQALLAICCAED</sequence>
<dbReference type="SMART" id="SM00335">
    <property type="entry name" value="ANX"/>
    <property type="match status" value="3"/>
</dbReference>
<dbReference type="GO" id="GO:0001786">
    <property type="term" value="F:phosphatidylserine binding"/>
    <property type="evidence" value="ECO:0007669"/>
    <property type="project" value="TreeGrafter"/>
</dbReference>
<keyword evidence="6" id="KW-1185">Reference proteome</keyword>
<comment type="domain">
    <text evidence="4">A pair of annexin repeats may form one binding site for calcium and phospholipid.</text>
</comment>
<evidence type="ECO:0000256" key="2">
    <source>
        <dbReference type="ARBA" id="ARBA00022737"/>
    </source>
</evidence>
<dbReference type="PANTHER" id="PTHR10502">
    <property type="entry name" value="ANNEXIN"/>
    <property type="match status" value="1"/>
</dbReference>
<dbReference type="Ensembl" id="ENSPNAT00000052255.1">
    <property type="protein sequence ID" value="ENSPNAP00000044689.1"/>
    <property type="gene ID" value="ENSPNAG00000024055.2"/>
</dbReference>
<protein>
    <recommendedName>
        <fullName evidence="4">Annexin</fullName>
    </recommendedName>
</protein>
<dbReference type="GO" id="GO:0005737">
    <property type="term" value="C:cytoplasm"/>
    <property type="evidence" value="ECO:0007669"/>
    <property type="project" value="TreeGrafter"/>
</dbReference>
<dbReference type="GeneTree" id="ENSGT00940000166692"/>
<dbReference type="Gene3D" id="1.10.220.10">
    <property type="entry name" value="Annexin"/>
    <property type="match status" value="4"/>
</dbReference>
<evidence type="ECO:0000256" key="3">
    <source>
        <dbReference type="ARBA" id="ARBA00023216"/>
    </source>
</evidence>
<reference evidence="5" key="3">
    <citation type="submission" date="2025-09" db="UniProtKB">
        <authorList>
            <consortium name="Ensembl"/>
        </authorList>
    </citation>
    <scope>IDENTIFICATION</scope>
</reference>
<evidence type="ECO:0000313" key="6">
    <source>
        <dbReference type="Proteomes" id="UP001501920"/>
    </source>
</evidence>
<keyword evidence="3 4" id="KW-0041">Annexin</keyword>
<keyword evidence="4" id="KW-0111">Calcium/phospholipid-binding</keyword>
<dbReference type="InterPro" id="IPR001464">
    <property type="entry name" value="Annexin"/>
</dbReference>
<proteinExistence type="inferred from homology"/>
<reference evidence="5 6" key="1">
    <citation type="submission" date="2020-10" db="EMBL/GenBank/DDBJ databases">
        <title>Pygocentrus nattereri (red-bellied piranha) genome, fPygNat1, primary haplotype.</title>
        <authorList>
            <person name="Myers G."/>
            <person name="Meyer A."/>
            <person name="Karagic N."/>
            <person name="Pippel M."/>
            <person name="Winkler S."/>
            <person name="Tracey A."/>
            <person name="Wood J."/>
            <person name="Formenti G."/>
            <person name="Howe K."/>
            <person name="Fedrigo O."/>
            <person name="Jarvis E.D."/>
        </authorList>
    </citation>
    <scope>NUCLEOTIDE SEQUENCE [LARGE SCALE GENOMIC DNA]</scope>
</reference>
<name>A0AAR2J345_PYGNA</name>
<dbReference type="PROSITE" id="PS51897">
    <property type="entry name" value="ANNEXIN_2"/>
    <property type="match status" value="2"/>
</dbReference>
<evidence type="ECO:0000256" key="4">
    <source>
        <dbReference type="RuleBase" id="RU003540"/>
    </source>
</evidence>